<feature type="transmembrane region" description="Helical" evidence="1">
    <location>
        <begin position="12"/>
        <end position="31"/>
    </location>
</feature>
<dbReference type="Pfam" id="PF01882">
    <property type="entry name" value="DUF58"/>
    <property type="match status" value="1"/>
</dbReference>
<accession>A0A917SEW3</accession>
<reference evidence="3" key="2">
    <citation type="submission" date="2020-09" db="EMBL/GenBank/DDBJ databases">
        <authorList>
            <person name="Sun Q."/>
            <person name="Zhou Y."/>
        </authorList>
    </citation>
    <scope>NUCLEOTIDE SEQUENCE</scope>
    <source>
        <strain evidence="3">CGMCC 4.7306</strain>
    </source>
</reference>
<dbReference type="AlphaFoldDB" id="A0A917SEW3"/>
<organism evidence="3 4">
    <name type="scientific">Microlunatus endophyticus</name>
    <dbReference type="NCBI Taxonomy" id="1716077"/>
    <lineage>
        <taxon>Bacteria</taxon>
        <taxon>Bacillati</taxon>
        <taxon>Actinomycetota</taxon>
        <taxon>Actinomycetes</taxon>
        <taxon>Propionibacteriales</taxon>
        <taxon>Propionibacteriaceae</taxon>
        <taxon>Microlunatus</taxon>
    </lineage>
</organism>
<dbReference type="Proteomes" id="UP000613840">
    <property type="component" value="Unassembled WGS sequence"/>
</dbReference>
<keyword evidence="1" id="KW-1133">Transmembrane helix</keyword>
<keyword evidence="1" id="KW-0472">Membrane</keyword>
<evidence type="ECO:0000313" key="4">
    <source>
        <dbReference type="Proteomes" id="UP000613840"/>
    </source>
</evidence>
<dbReference type="EMBL" id="BMMZ01000011">
    <property type="protein sequence ID" value="GGL75981.1"/>
    <property type="molecule type" value="Genomic_DNA"/>
</dbReference>
<dbReference type="PANTHER" id="PTHR34351:SF1">
    <property type="entry name" value="SLR1927 PROTEIN"/>
    <property type="match status" value="1"/>
</dbReference>
<name>A0A917SEW3_9ACTN</name>
<sequence>MKGSRGFRLLTLRGRLMFALGIVVVIVAMFAGQRDVMRLGMFLIALPVVAVILISVARLRLSSRRSIVPHQVQLGTPMVGRIRLSLESRLPIGVVLLEDQVPGELGQQPRFSIDRPGLSWEREIEYPLLGRVRGRWRCGPLSVRTTDPFGLVSRDQRFTATTEVMVTPQIVHLTPLAASGGAGRSGESQPHRIGVVGADDVLIREYRPGDDVRRVHWRSTARRGDLMVRREEQAWDPAARILLDSRAAAHAGAGVFNSLEWAVSAVASMGLRFIEDGYRTSVFEADGSLEIDSLSGTNRQASSDLLISRLTDLRSRRTYSLRYALESLGAEQGGELVIAVVGRLTADDAHGLLRAKHSRATGLAMLIDVDSFAPAGHAQDPDPTNAGAGRARDDVDATVRLLRGDGWRVVVVTRGMSVADAWAAFGTLGGRRSGTMPIPAAAGAVAGGTVAGEAAS</sequence>
<proteinExistence type="predicted"/>
<feature type="domain" description="DUF58" evidence="2">
    <location>
        <begin position="203"/>
        <end position="365"/>
    </location>
</feature>
<comment type="caution">
    <text evidence="3">The sequence shown here is derived from an EMBL/GenBank/DDBJ whole genome shotgun (WGS) entry which is preliminary data.</text>
</comment>
<dbReference type="PANTHER" id="PTHR34351">
    <property type="entry name" value="SLR1927 PROTEIN-RELATED"/>
    <property type="match status" value="1"/>
</dbReference>
<feature type="transmembrane region" description="Helical" evidence="1">
    <location>
        <begin position="37"/>
        <end position="57"/>
    </location>
</feature>
<gene>
    <name evidence="3" type="ORF">GCM10011575_37750</name>
</gene>
<keyword evidence="1" id="KW-0812">Transmembrane</keyword>
<dbReference type="RefSeq" id="WP_188896944.1">
    <property type="nucleotide sequence ID" value="NZ_BMMZ01000011.1"/>
</dbReference>
<protein>
    <submittedName>
        <fullName evidence="3">Membrane protein</fullName>
    </submittedName>
</protein>
<keyword evidence="4" id="KW-1185">Reference proteome</keyword>
<evidence type="ECO:0000259" key="2">
    <source>
        <dbReference type="Pfam" id="PF01882"/>
    </source>
</evidence>
<evidence type="ECO:0000313" key="3">
    <source>
        <dbReference type="EMBL" id="GGL75981.1"/>
    </source>
</evidence>
<evidence type="ECO:0000256" key="1">
    <source>
        <dbReference type="SAM" id="Phobius"/>
    </source>
</evidence>
<reference evidence="3" key="1">
    <citation type="journal article" date="2014" name="Int. J. Syst. Evol. Microbiol.">
        <title>Complete genome sequence of Corynebacterium casei LMG S-19264T (=DSM 44701T), isolated from a smear-ripened cheese.</title>
        <authorList>
            <consortium name="US DOE Joint Genome Institute (JGI-PGF)"/>
            <person name="Walter F."/>
            <person name="Albersmeier A."/>
            <person name="Kalinowski J."/>
            <person name="Ruckert C."/>
        </authorList>
    </citation>
    <scope>NUCLEOTIDE SEQUENCE</scope>
    <source>
        <strain evidence="3">CGMCC 4.7306</strain>
    </source>
</reference>
<dbReference type="InterPro" id="IPR002881">
    <property type="entry name" value="DUF58"/>
</dbReference>